<dbReference type="EMBL" id="BAUV01000008">
    <property type="protein sequence ID" value="GAE34450.1"/>
    <property type="molecule type" value="Genomic_DNA"/>
</dbReference>
<sequence>MENEKNYRLITENMTDMVAVNKKLLWIETVQAINSNQISYQVCLFMFKDC</sequence>
<reference evidence="1 2" key="1">
    <citation type="journal article" date="2014" name="Genome Announc.">
        <title>Draft Genome Sequences of Three Alkaliphilic Bacillus Strains, Bacillus wakoensis JCM 9140T, Bacillus akibai JCM 9157T, and Bacillus hemicellulosilyticus JCM 9152T.</title>
        <authorList>
            <person name="Yuki M."/>
            <person name="Oshima K."/>
            <person name="Suda W."/>
            <person name="Oshida Y."/>
            <person name="Kitamura K."/>
            <person name="Iida T."/>
            <person name="Hattori M."/>
            <person name="Ohkuma M."/>
        </authorList>
    </citation>
    <scope>NUCLEOTIDE SEQUENCE [LARGE SCALE GENOMIC DNA]</scope>
    <source>
        <strain evidence="1 2">JCM 9157</strain>
    </source>
</reference>
<keyword evidence="2" id="KW-1185">Reference proteome</keyword>
<dbReference type="STRING" id="1236973.JCM9157_1506"/>
<accession>W4QQT8</accession>
<organism evidence="1 2">
    <name type="scientific">Halalkalibacter akibai (strain ATCC 43226 / DSM 21942 / CIP 109018 / JCM 9157 / 1139)</name>
    <name type="common">Bacillus akibai</name>
    <dbReference type="NCBI Taxonomy" id="1236973"/>
    <lineage>
        <taxon>Bacteria</taxon>
        <taxon>Bacillati</taxon>
        <taxon>Bacillota</taxon>
        <taxon>Bacilli</taxon>
        <taxon>Bacillales</taxon>
        <taxon>Bacillaceae</taxon>
        <taxon>Halalkalibacter</taxon>
    </lineage>
</organism>
<dbReference type="AlphaFoldDB" id="W4QQT8"/>
<evidence type="ECO:0000313" key="1">
    <source>
        <dbReference type="EMBL" id="GAE34450.1"/>
    </source>
</evidence>
<evidence type="ECO:0000313" key="2">
    <source>
        <dbReference type="Proteomes" id="UP000018896"/>
    </source>
</evidence>
<proteinExistence type="predicted"/>
<gene>
    <name evidence="1" type="ORF">JCM9157_1506</name>
</gene>
<name>W4QQT8_HALA3</name>
<protein>
    <submittedName>
        <fullName evidence="1">Uncharacterized protein</fullName>
    </submittedName>
</protein>
<comment type="caution">
    <text evidence="1">The sequence shown here is derived from an EMBL/GenBank/DDBJ whole genome shotgun (WGS) entry which is preliminary data.</text>
</comment>
<dbReference type="Proteomes" id="UP000018896">
    <property type="component" value="Unassembled WGS sequence"/>
</dbReference>